<gene>
    <name evidence="1" type="ORF">H8700_00135</name>
</gene>
<keyword evidence="1" id="KW-0969">Cilium</keyword>
<dbReference type="RefSeq" id="WP_249302062.1">
    <property type="nucleotide sequence ID" value="NZ_JACRSW010000001.1"/>
</dbReference>
<proteinExistence type="predicted"/>
<protein>
    <submittedName>
        <fullName evidence="1">Flagellar protein</fullName>
    </submittedName>
</protein>
<evidence type="ECO:0000313" key="1">
    <source>
        <dbReference type="EMBL" id="MBC8556129.1"/>
    </source>
</evidence>
<organism evidence="1 2">
    <name type="scientific">Jutongia hominis</name>
    <dbReference type="NCBI Taxonomy" id="2763664"/>
    <lineage>
        <taxon>Bacteria</taxon>
        <taxon>Bacillati</taxon>
        <taxon>Bacillota</taxon>
        <taxon>Clostridia</taxon>
        <taxon>Lachnospirales</taxon>
        <taxon>Lachnospiraceae</taxon>
        <taxon>Jutongia</taxon>
    </lineage>
</organism>
<sequence>MDVRNCKKCGKLFNFTGEPLCPACAKELEAKFFDVRTYIYDNPKASMSTVAEEMDVPIQQIKKWVRQERLAFTKDSGISIECENCGRAILTGRYCSECKKKMTNQFSSMYQEKEQQHASGIKASSKGKMRFLGE</sequence>
<dbReference type="Proteomes" id="UP000637513">
    <property type="component" value="Unassembled WGS sequence"/>
</dbReference>
<comment type="caution">
    <text evidence="1">The sequence shown here is derived from an EMBL/GenBank/DDBJ whole genome shotgun (WGS) entry which is preliminary data.</text>
</comment>
<name>A0ABR7MQQ1_9FIRM</name>
<dbReference type="EMBL" id="JACRSW010000001">
    <property type="protein sequence ID" value="MBC8556129.1"/>
    <property type="molecule type" value="Genomic_DNA"/>
</dbReference>
<keyword evidence="1" id="KW-0966">Cell projection</keyword>
<keyword evidence="1" id="KW-0282">Flagellum</keyword>
<keyword evidence="2" id="KW-1185">Reference proteome</keyword>
<reference evidence="1 2" key="1">
    <citation type="submission" date="2020-08" db="EMBL/GenBank/DDBJ databases">
        <title>Genome public.</title>
        <authorList>
            <person name="Liu C."/>
            <person name="Sun Q."/>
        </authorList>
    </citation>
    <scope>NUCLEOTIDE SEQUENCE [LARGE SCALE GENOMIC DNA]</scope>
    <source>
        <strain evidence="1 2">BX3</strain>
    </source>
</reference>
<evidence type="ECO:0000313" key="2">
    <source>
        <dbReference type="Proteomes" id="UP000637513"/>
    </source>
</evidence>
<accession>A0ABR7MQQ1</accession>